<comment type="caution">
    <text evidence="1">The sequence shown here is derived from an EMBL/GenBank/DDBJ whole genome shotgun (WGS) entry which is preliminary data.</text>
</comment>
<name>A0AAN7FK14_QUERU</name>
<reference evidence="1 2" key="1">
    <citation type="journal article" date="2023" name="G3 (Bethesda)">
        <title>A haplotype-resolved chromosome-scale genome for Quercus rubra L. provides insights into the genetics of adaptive traits for red oak species.</title>
        <authorList>
            <person name="Kapoor B."/>
            <person name="Jenkins J."/>
            <person name="Schmutz J."/>
            <person name="Zhebentyayeva T."/>
            <person name="Kuelheim C."/>
            <person name="Coggeshall M."/>
            <person name="Heim C."/>
            <person name="Lasky J.R."/>
            <person name="Leites L."/>
            <person name="Islam-Faridi N."/>
            <person name="Romero-Severson J."/>
            <person name="DeLeo V.L."/>
            <person name="Lucas S.M."/>
            <person name="Lazic D."/>
            <person name="Gailing O."/>
            <person name="Carlson J."/>
            <person name="Staton M."/>
        </authorList>
    </citation>
    <scope>NUCLEOTIDE SEQUENCE [LARGE SCALE GENOMIC DNA]</scope>
    <source>
        <strain evidence="1">Pseudo-F2</strain>
    </source>
</reference>
<gene>
    <name evidence="1" type="ORF">RGQ29_016727</name>
</gene>
<sequence length="67" mass="7971">MKIATVIKYALWTWHRNQDVYNEDSHSDQIYIVRQPELCSKTLKPSTLHWERDTSTMNLSDTSKKCQ</sequence>
<organism evidence="1 2">
    <name type="scientific">Quercus rubra</name>
    <name type="common">Northern red oak</name>
    <name type="synonym">Quercus borealis</name>
    <dbReference type="NCBI Taxonomy" id="3512"/>
    <lineage>
        <taxon>Eukaryota</taxon>
        <taxon>Viridiplantae</taxon>
        <taxon>Streptophyta</taxon>
        <taxon>Embryophyta</taxon>
        <taxon>Tracheophyta</taxon>
        <taxon>Spermatophyta</taxon>
        <taxon>Magnoliopsida</taxon>
        <taxon>eudicotyledons</taxon>
        <taxon>Gunneridae</taxon>
        <taxon>Pentapetalae</taxon>
        <taxon>rosids</taxon>
        <taxon>fabids</taxon>
        <taxon>Fagales</taxon>
        <taxon>Fagaceae</taxon>
        <taxon>Quercus</taxon>
    </lineage>
</organism>
<evidence type="ECO:0000313" key="2">
    <source>
        <dbReference type="Proteomes" id="UP001324115"/>
    </source>
</evidence>
<evidence type="ECO:0000313" key="1">
    <source>
        <dbReference type="EMBL" id="KAK4592306.1"/>
    </source>
</evidence>
<dbReference type="AlphaFoldDB" id="A0AAN7FK14"/>
<keyword evidence="2" id="KW-1185">Reference proteome</keyword>
<dbReference type="Proteomes" id="UP001324115">
    <property type="component" value="Unassembled WGS sequence"/>
</dbReference>
<protein>
    <submittedName>
        <fullName evidence="1">Uncharacterized protein</fullName>
    </submittedName>
</protein>
<dbReference type="EMBL" id="JAXUIC010000004">
    <property type="protein sequence ID" value="KAK4592306.1"/>
    <property type="molecule type" value="Genomic_DNA"/>
</dbReference>
<proteinExistence type="predicted"/>
<accession>A0AAN7FK14</accession>